<keyword evidence="1" id="KW-0472">Membrane</keyword>
<dbReference type="CDD" id="cd00198">
    <property type="entry name" value="vWFA"/>
    <property type="match status" value="1"/>
</dbReference>
<keyword evidence="1" id="KW-1133">Transmembrane helix</keyword>
<sequence length="595" mass="64641">MIKRLNCVLVAIVTMLFIISSSIAVSAATASTLGIDVLFVVDASLSIKNNDPADNRLDAIQSFASLCTPGKTRIGAIFFNDKIYKQLDTVSIDNTDDLKKFNEEISGCNDVSGKTDIGLALKEAVARIKKDSGNTEGKCIVFLSDGKTVIGKNNPDRTLEQSNKDLNNAVADAKDAGIPIYTVGLNAGKSVDIDQLKQISDMTGAGETQIIDDASALHKKFSEIIAHHSGSKVEEVDSFVSTGDYNDVTVKIADNSVLFANVLIAHNKPLDDVKVYDEKGKETEINGEKAELLHNKNQSTLKLKSPEKGNWKISIKSAAETKVEVSLICLRDYSVKSEVFTSTEVKKDCTVKFNYSLYCGENDTDIDATFLSLVKGKVVVTDTENGTKQEVELKSEGNSFRGEYVLPDDHSYEAYCVIYSENSNIRSGVTDLTLGSDALKEPINPLIFIAAGVVGLILIIVIIAFIKNRITRLKLVSGKFAVSVSSRMVATRNNVPFDLASNCMGKYQQSMKMVLDALYGLEDSAKIIPANVSSKIKFHFDKMGNMCFKNVPGVAMSGGSSYKNETAVTSRGIVKMEYTDATTNIRTSISIQFIA</sequence>
<proteinExistence type="predicted"/>
<dbReference type="Proteomes" id="UP000018142">
    <property type="component" value="Unassembled WGS sequence"/>
</dbReference>
<name>R6SEK9_9FIRM</name>
<dbReference type="InterPro" id="IPR036465">
    <property type="entry name" value="vWFA_dom_sf"/>
</dbReference>
<keyword evidence="1" id="KW-0812">Transmembrane</keyword>
<evidence type="ECO:0000256" key="1">
    <source>
        <dbReference type="SAM" id="Phobius"/>
    </source>
</evidence>
<keyword evidence="2" id="KW-0732">Signal</keyword>
<feature type="transmembrane region" description="Helical" evidence="1">
    <location>
        <begin position="446"/>
        <end position="466"/>
    </location>
</feature>
<comment type="caution">
    <text evidence="4">The sequence shown here is derived from an EMBL/GenBank/DDBJ whole genome shotgun (WGS) entry which is preliminary data.</text>
</comment>
<dbReference type="EMBL" id="CBFJ010000075">
    <property type="protein sequence ID" value="CDC45017.1"/>
    <property type="molecule type" value="Genomic_DNA"/>
</dbReference>
<evidence type="ECO:0000259" key="3">
    <source>
        <dbReference type="PROSITE" id="PS50234"/>
    </source>
</evidence>
<dbReference type="SMART" id="SM00327">
    <property type="entry name" value="VWA"/>
    <property type="match status" value="1"/>
</dbReference>
<feature type="chain" id="PRO_5004418725" evidence="2">
    <location>
        <begin position="28"/>
        <end position="595"/>
    </location>
</feature>
<dbReference type="Pfam" id="PF00092">
    <property type="entry name" value="VWA"/>
    <property type="match status" value="1"/>
</dbReference>
<dbReference type="AlphaFoldDB" id="R6SEK9"/>
<organism evidence="4 5">
    <name type="scientific">[Eubacterium] siraeum CAG:80</name>
    <dbReference type="NCBI Taxonomy" id="1263080"/>
    <lineage>
        <taxon>Bacteria</taxon>
        <taxon>Bacillati</taxon>
        <taxon>Bacillota</taxon>
        <taxon>Clostridia</taxon>
        <taxon>Eubacteriales</taxon>
        <taxon>Oscillospiraceae</taxon>
        <taxon>Oscillospiraceae incertae sedis</taxon>
    </lineage>
</organism>
<accession>R6SEK9</accession>
<gene>
    <name evidence="4" type="ORF">BN788_01616</name>
</gene>
<dbReference type="Gene3D" id="3.40.50.410">
    <property type="entry name" value="von Willebrand factor, type A domain"/>
    <property type="match status" value="1"/>
</dbReference>
<dbReference type="PROSITE" id="PS50234">
    <property type="entry name" value="VWFA"/>
    <property type="match status" value="1"/>
</dbReference>
<evidence type="ECO:0000313" key="5">
    <source>
        <dbReference type="Proteomes" id="UP000018142"/>
    </source>
</evidence>
<feature type="signal peptide" evidence="2">
    <location>
        <begin position="1"/>
        <end position="27"/>
    </location>
</feature>
<reference evidence="4" key="1">
    <citation type="submission" date="2012-11" db="EMBL/GenBank/DDBJ databases">
        <title>Dependencies among metagenomic species, viruses, plasmids and units of genetic variation.</title>
        <authorList>
            <person name="Nielsen H.B."/>
            <person name="Almeida M."/>
            <person name="Juncker A.S."/>
            <person name="Rasmussen S."/>
            <person name="Li J."/>
            <person name="Sunagawa S."/>
            <person name="Plichta D."/>
            <person name="Gautier L."/>
            <person name="Le Chatelier E."/>
            <person name="Peletier E."/>
            <person name="Bonde I."/>
            <person name="Nielsen T."/>
            <person name="Manichanh C."/>
            <person name="Arumugam M."/>
            <person name="Batto J."/>
            <person name="Santos M.B.Q.D."/>
            <person name="Blom N."/>
            <person name="Borruel N."/>
            <person name="Burgdorf K.S."/>
            <person name="Boumezbeur F."/>
            <person name="Casellas F."/>
            <person name="Dore J."/>
            <person name="Guarner F."/>
            <person name="Hansen T."/>
            <person name="Hildebrand F."/>
            <person name="Kaas R.S."/>
            <person name="Kennedy S."/>
            <person name="Kristiansen K."/>
            <person name="Kultima J.R."/>
            <person name="Leonard P."/>
            <person name="Levenez F."/>
            <person name="Lund O."/>
            <person name="Moumen B."/>
            <person name="Le Paslier D."/>
            <person name="Pons N."/>
            <person name="Pedersen O."/>
            <person name="Prifti E."/>
            <person name="Qin J."/>
            <person name="Raes J."/>
            <person name="Tap J."/>
            <person name="Tims S."/>
            <person name="Ussery D.W."/>
            <person name="Yamada T."/>
            <person name="MetaHit consortium"/>
            <person name="Renault P."/>
            <person name="Sicheritz-Ponten T."/>
            <person name="Bork P."/>
            <person name="Wang J."/>
            <person name="Brunak S."/>
            <person name="Ehrlich S.D."/>
        </authorList>
    </citation>
    <scope>NUCLEOTIDE SEQUENCE [LARGE SCALE GENOMIC DNA]</scope>
</reference>
<dbReference type="InterPro" id="IPR002035">
    <property type="entry name" value="VWF_A"/>
</dbReference>
<evidence type="ECO:0000256" key="2">
    <source>
        <dbReference type="SAM" id="SignalP"/>
    </source>
</evidence>
<dbReference type="SUPFAM" id="SSF53300">
    <property type="entry name" value="vWA-like"/>
    <property type="match status" value="1"/>
</dbReference>
<feature type="domain" description="VWFA" evidence="3">
    <location>
        <begin position="36"/>
        <end position="224"/>
    </location>
</feature>
<evidence type="ECO:0000313" key="4">
    <source>
        <dbReference type="EMBL" id="CDC45017.1"/>
    </source>
</evidence>
<protein>
    <submittedName>
        <fullName evidence="4">von Willebrand factor type A</fullName>
    </submittedName>
</protein>